<feature type="non-terminal residue" evidence="2">
    <location>
        <position position="1"/>
    </location>
</feature>
<reference evidence="2 3" key="1">
    <citation type="submission" date="2016-06" db="EMBL/GenBank/DDBJ databases">
        <title>The Draft Genome Sequence and Annotation of the Desert Woodrat Neotoma lepida.</title>
        <authorList>
            <person name="Campbell M."/>
            <person name="Oakeson K.F."/>
            <person name="Yandell M."/>
            <person name="Halpert J.R."/>
            <person name="Dearing D."/>
        </authorList>
    </citation>
    <scope>NUCLEOTIDE SEQUENCE [LARGE SCALE GENOMIC DNA]</scope>
    <source>
        <strain evidence="2">417</strain>
        <tissue evidence="2">Liver</tissue>
    </source>
</reference>
<organism evidence="2 3">
    <name type="scientific">Neotoma lepida</name>
    <name type="common">Desert woodrat</name>
    <dbReference type="NCBI Taxonomy" id="56216"/>
    <lineage>
        <taxon>Eukaryota</taxon>
        <taxon>Metazoa</taxon>
        <taxon>Chordata</taxon>
        <taxon>Craniata</taxon>
        <taxon>Vertebrata</taxon>
        <taxon>Euteleostomi</taxon>
        <taxon>Mammalia</taxon>
        <taxon>Eutheria</taxon>
        <taxon>Euarchontoglires</taxon>
        <taxon>Glires</taxon>
        <taxon>Rodentia</taxon>
        <taxon>Myomorpha</taxon>
        <taxon>Muroidea</taxon>
        <taxon>Cricetidae</taxon>
        <taxon>Neotominae</taxon>
        <taxon>Neotoma</taxon>
    </lineage>
</organism>
<feature type="region of interest" description="Disordered" evidence="1">
    <location>
        <begin position="125"/>
        <end position="152"/>
    </location>
</feature>
<keyword evidence="3" id="KW-1185">Reference proteome</keyword>
<dbReference type="AlphaFoldDB" id="A0A1A6FU41"/>
<evidence type="ECO:0000313" key="2">
    <source>
        <dbReference type="EMBL" id="OBS57458.1"/>
    </source>
</evidence>
<evidence type="ECO:0000256" key="1">
    <source>
        <dbReference type="SAM" id="MobiDB-lite"/>
    </source>
</evidence>
<protein>
    <submittedName>
        <fullName evidence="2">Uncharacterized protein</fullName>
    </submittedName>
</protein>
<gene>
    <name evidence="2" type="ORF">A6R68_11416</name>
</gene>
<sequence length="152" mass="16563">PPNPPPTVVFIPVSVRLKLEWKRDLCSEDDRGAQQASLQTNPKPQCAVHMSIRSGLQRQQERFGTGRRRGIRFGTQRRQVNLGLTPHQPAGGAVPCTDSTVVFLGVTSQLSVTAHGLYGKDGITDTTPTGAAKPPLTFQSDTSEENRKLLPH</sequence>
<name>A0A1A6FU41_NEOLE</name>
<dbReference type="Proteomes" id="UP000092124">
    <property type="component" value="Unassembled WGS sequence"/>
</dbReference>
<accession>A0A1A6FU41</accession>
<evidence type="ECO:0000313" key="3">
    <source>
        <dbReference type="Proteomes" id="UP000092124"/>
    </source>
</evidence>
<comment type="caution">
    <text evidence="2">The sequence shown here is derived from an EMBL/GenBank/DDBJ whole genome shotgun (WGS) entry which is preliminary data.</text>
</comment>
<dbReference type="EMBL" id="LZPO01117088">
    <property type="protein sequence ID" value="OBS57458.1"/>
    <property type="molecule type" value="Genomic_DNA"/>
</dbReference>
<proteinExistence type="predicted"/>
<feature type="non-terminal residue" evidence="2">
    <location>
        <position position="152"/>
    </location>
</feature>